<reference evidence="5" key="1">
    <citation type="submission" date="2017-02" db="UniProtKB">
        <authorList>
            <consortium name="WormBaseParasite"/>
        </authorList>
    </citation>
    <scope>IDENTIFICATION</scope>
</reference>
<proteinExistence type="predicted"/>
<feature type="transmembrane region" description="Helical" evidence="3">
    <location>
        <begin position="230"/>
        <end position="251"/>
    </location>
</feature>
<keyword evidence="3" id="KW-0472">Membrane</keyword>
<evidence type="ECO:0000256" key="1">
    <source>
        <dbReference type="SAM" id="Coils"/>
    </source>
</evidence>
<sequence length="305" mass="34576">MSFIGERSRFSCLKIYDDTSSSNDDDNGAKSTGGTAANSQTKNHRNQKKSPATYKSGGLIVHAIPQKRKNRNKKTKKMSNVVEGGFGMQDGDGDSVNKTCREDLQQVTENNREMPSTASVDPMLEIALSNELICFQFQLRMEDESAWKDEVKMLISEVDSQASAVFTKNDGPQKIKEQYLVALYRSKLVETLRQMMLGNEVKLKAEEEVVKYKGRYKKLCELLKDAEGEFHIFILILFPVVYGTFITLLLVNEKAHMAADLEKARTVEQELSSQIGELRGELMQARSKIRELEMKYKELASKQQH</sequence>
<evidence type="ECO:0000256" key="3">
    <source>
        <dbReference type="SAM" id="Phobius"/>
    </source>
</evidence>
<keyword evidence="4" id="KW-1185">Reference proteome</keyword>
<organism evidence="4 5">
    <name type="scientific">Elaeophora elaphi</name>
    <dbReference type="NCBI Taxonomy" id="1147741"/>
    <lineage>
        <taxon>Eukaryota</taxon>
        <taxon>Metazoa</taxon>
        <taxon>Ecdysozoa</taxon>
        <taxon>Nematoda</taxon>
        <taxon>Chromadorea</taxon>
        <taxon>Rhabditida</taxon>
        <taxon>Spirurina</taxon>
        <taxon>Spiruromorpha</taxon>
        <taxon>Filarioidea</taxon>
        <taxon>Onchocercidae</taxon>
        <taxon>Elaeophora</taxon>
    </lineage>
</organism>
<keyword evidence="1" id="KW-0175">Coiled coil</keyword>
<dbReference type="STRING" id="1147741.A0A0R3RVC2"/>
<keyword evidence="3" id="KW-1133">Transmembrane helix</keyword>
<dbReference type="WBParaSite" id="EEL_0000603301-mRNA-1">
    <property type="protein sequence ID" value="EEL_0000603301-mRNA-1"/>
    <property type="gene ID" value="EEL_0000603301"/>
</dbReference>
<dbReference type="Proteomes" id="UP000050640">
    <property type="component" value="Unplaced"/>
</dbReference>
<evidence type="ECO:0000313" key="4">
    <source>
        <dbReference type="Proteomes" id="UP000050640"/>
    </source>
</evidence>
<name>A0A0R3RVC2_9BILA</name>
<feature type="compositionally biased region" description="Polar residues" evidence="2">
    <location>
        <begin position="29"/>
        <end position="41"/>
    </location>
</feature>
<evidence type="ECO:0000313" key="5">
    <source>
        <dbReference type="WBParaSite" id="EEL_0000603301-mRNA-1"/>
    </source>
</evidence>
<keyword evidence="3" id="KW-0812">Transmembrane</keyword>
<feature type="compositionally biased region" description="Basic residues" evidence="2">
    <location>
        <begin position="65"/>
        <end position="77"/>
    </location>
</feature>
<feature type="region of interest" description="Disordered" evidence="2">
    <location>
        <begin position="16"/>
        <end position="77"/>
    </location>
</feature>
<protein>
    <submittedName>
        <fullName evidence="5">TACC_C domain-containing protein</fullName>
    </submittedName>
</protein>
<feature type="coiled-coil region" evidence="1">
    <location>
        <begin position="268"/>
        <end position="302"/>
    </location>
</feature>
<dbReference type="AlphaFoldDB" id="A0A0R3RVC2"/>
<accession>A0A0R3RVC2</accession>
<evidence type="ECO:0000256" key="2">
    <source>
        <dbReference type="SAM" id="MobiDB-lite"/>
    </source>
</evidence>